<feature type="transmembrane region" description="Helical" evidence="1">
    <location>
        <begin position="54"/>
        <end position="72"/>
    </location>
</feature>
<protein>
    <submittedName>
        <fullName evidence="2">Uncharacterized protein</fullName>
    </submittedName>
</protein>
<feature type="transmembrane region" description="Helical" evidence="1">
    <location>
        <begin position="20"/>
        <end position="42"/>
    </location>
</feature>
<sequence length="175" mass="19114">MVAWHRISVKWWWQDMSVGLVAASAALAASLLYLLVAMVIPLRFSPDAQYWAGYAPQYAFVARLVVGTVLWRRVMSRVSTPKQGAFVGSAMALGVVVIVPILAGVYVLLFPVLLGVVTGQKLHYAIQLYPAPLWTAVGVTRTVATAWSPLVGALLVPFGVVAGWAYQRRRRLSGY</sequence>
<dbReference type="OrthoDB" id="328350at2157"/>
<keyword evidence="1" id="KW-1133">Transmembrane helix</keyword>
<reference evidence="2 3" key="1">
    <citation type="journal article" date="2014" name="Front. Microbiol.">
        <title>Population and genomic analysis of the genus Halorubrum.</title>
        <authorList>
            <person name="Fullmer M.S."/>
            <person name="Soucy S.M."/>
            <person name="Swithers K.S."/>
            <person name="Makkay A.M."/>
            <person name="Wheeler R."/>
            <person name="Ventosa A."/>
            <person name="Gogarten J.P."/>
            <person name="Papke R.T."/>
        </authorList>
    </citation>
    <scope>NUCLEOTIDE SEQUENCE [LARGE SCALE GENOMIC DNA]</scope>
    <source>
        <strain evidence="2 3">G37</strain>
    </source>
</reference>
<proteinExistence type="predicted"/>
<dbReference type="AlphaFoldDB" id="A0A256JL42"/>
<feature type="transmembrane region" description="Helical" evidence="1">
    <location>
        <begin position="84"/>
        <end position="109"/>
    </location>
</feature>
<gene>
    <name evidence="2" type="ORF">DJ78_11750</name>
</gene>
<dbReference type="EMBL" id="NHPB01000070">
    <property type="protein sequence ID" value="OYR69266.1"/>
    <property type="molecule type" value="Genomic_DNA"/>
</dbReference>
<organism evidence="2 3">
    <name type="scientific">Halorubrum ezzemoulense</name>
    <name type="common">Halorubrum chaoviator</name>
    <dbReference type="NCBI Taxonomy" id="337243"/>
    <lineage>
        <taxon>Archaea</taxon>
        <taxon>Methanobacteriati</taxon>
        <taxon>Methanobacteriota</taxon>
        <taxon>Stenosarchaea group</taxon>
        <taxon>Halobacteria</taxon>
        <taxon>Halobacteriales</taxon>
        <taxon>Haloferacaceae</taxon>
        <taxon>Halorubrum</taxon>
    </lineage>
</organism>
<dbReference type="Proteomes" id="UP000216758">
    <property type="component" value="Unassembled WGS sequence"/>
</dbReference>
<keyword evidence="1" id="KW-0812">Transmembrane</keyword>
<evidence type="ECO:0000313" key="2">
    <source>
        <dbReference type="EMBL" id="OYR69266.1"/>
    </source>
</evidence>
<comment type="caution">
    <text evidence="2">The sequence shown here is derived from an EMBL/GenBank/DDBJ whole genome shotgun (WGS) entry which is preliminary data.</text>
</comment>
<evidence type="ECO:0000313" key="3">
    <source>
        <dbReference type="Proteomes" id="UP000216758"/>
    </source>
</evidence>
<accession>A0A256JL42</accession>
<feature type="transmembrane region" description="Helical" evidence="1">
    <location>
        <begin position="146"/>
        <end position="166"/>
    </location>
</feature>
<keyword evidence="1" id="KW-0472">Membrane</keyword>
<evidence type="ECO:0000256" key="1">
    <source>
        <dbReference type="SAM" id="Phobius"/>
    </source>
</evidence>
<name>A0A256JL42_HALEZ</name>